<dbReference type="Pfam" id="PF05944">
    <property type="entry name" value="Phage_term_smal"/>
    <property type="match status" value="1"/>
</dbReference>
<keyword evidence="3" id="KW-1185">Reference proteome</keyword>
<feature type="signal peptide" evidence="1">
    <location>
        <begin position="1"/>
        <end position="30"/>
    </location>
</feature>
<organism evidence="2 3">
    <name type="scientific">Novosphingobium pituita</name>
    <dbReference type="NCBI Taxonomy" id="3056842"/>
    <lineage>
        <taxon>Bacteria</taxon>
        <taxon>Pseudomonadati</taxon>
        <taxon>Pseudomonadota</taxon>
        <taxon>Alphaproteobacteria</taxon>
        <taxon>Sphingomonadales</taxon>
        <taxon>Sphingomonadaceae</taxon>
        <taxon>Novosphingobium</taxon>
    </lineage>
</organism>
<keyword evidence="2" id="KW-0378">Hydrolase</keyword>
<evidence type="ECO:0000313" key="2">
    <source>
        <dbReference type="EMBL" id="GMM59946.1"/>
    </source>
</evidence>
<sequence>MSLARRKRDRTLAAQTITAAPVLSCGGAPAATGHPAPAAGASIRPASIRAASVRATPAERAAAQIALRLTHDLRRLKEIRSIDRKIEAKRTMLPEYRAWVEGVVAADAGVGSGTAADVVPTCMVWLIDVGAYGEALDLVPFLLRHRVEMPRRYERDVATIVVEEIADAAARAQNAGQRFDQAVLDTAEALTSGLDIHDQVRAKLLKAIGIEQLRTAEDMPAEDSAIVLRSALVHLREAQRLHDRIGVKDRVKRAEKLLAAVEAAEPNTGGPSTA</sequence>
<name>A0ABQ6P418_9SPHN</name>
<gene>
    <name evidence="2" type="ORF">NUTIK01_07230</name>
</gene>
<evidence type="ECO:0000313" key="3">
    <source>
        <dbReference type="Proteomes" id="UP001187221"/>
    </source>
</evidence>
<keyword evidence="2" id="KW-0255">Endonuclease</keyword>
<protein>
    <submittedName>
        <fullName evidence="2">Terminase endonuclease subunit</fullName>
    </submittedName>
</protein>
<proteinExistence type="predicted"/>
<accession>A0ABQ6P418</accession>
<dbReference type="RefSeq" id="WP_317973772.1">
    <property type="nucleotide sequence ID" value="NZ_BTFW01000001.1"/>
</dbReference>
<keyword evidence="2" id="KW-0540">Nuclease</keyword>
<dbReference type="Proteomes" id="UP001187221">
    <property type="component" value="Unassembled WGS sequence"/>
</dbReference>
<comment type="caution">
    <text evidence="2">The sequence shown here is derived from an EMBL/GenBank/DDBJ whole genome shotgun (WGS) entry which is preliminary data.</text>
</comment>
<evidence type="ECO:0000256" key="1">
    <source>
        <dbReference type="SAM" id="SignalP"/>
    </source>
</evidence>
<reference evidence="2 3" key="1">
    <citation type="submission" date="2023-06" db="EMBL/GenBank/DDBJ databases">
        <title>Draft genome sequence of Novosphingobium sp. strain IK01.</title>
        <authorList>
            <person name="Hatamoto M."/>
            <person name="Ikarashi T."/>
            <person name="Yamaguchi T."/>
        </authorList>
    </citation>
    <scope>NUCLEOTIDE SEQUENCE [LARGE SCALE GENOMIC DNA]</scope>
    <source>
        <strain evidence="2 3">IK01</strain>
    </source>
</reference>
<dbReference type="GO" id="GO:0004519">
    <property type="term" value="F:endonuclease activity"/>
    <property type="evidence" value="ECO:0007669"/>
    <property type="project" value="UniProtKB-KW"/>
</dbReference>
<keyword evidence="1" id="KW-0732">Signal</keyword>
<dbReference type="EMBL" id="BTFW01000001">
    <property type="protein sequence ID" value="GMM59946.1"/>
    <property type="molecule type" value="Genomic_DNA"/>
</dbReference>
<dbReference type="InterPro" id="IPR010270">
    <property type="entry name" value="Phage_P2_GpM"/>
</dbReference>
<feature type="chain" id="PRO_5045520263" evidence="1">
    <location>
        <begin position="31"/>
        <end position="274"/>
    </location>
</feature>